<comment type="caution">
    <text evidence="2">The sequence shown here is derived from an EMBL/GenBank/DDBJ whole genome shotgun (WGS) entry which is preliminary data.</text>
</comment>
<gene>
    <name evidence="2" type="ORF">T310_1650</name>
</gene>
<feature type="compositionally biased region" description="Basic and acidic residues" evidence="1">
    <location>
        <begin position="202"/>
        <end position="215"/>
    </location>
</feature>
<feature type="compositionally biased region" description="Basic and acidic residues" evidence="1">
    <location>
        <begin position="178"/>
        <end position="194"/>
    </location>
</feature>
<dbReference type="Proteomes" id="UP000053958">
    <property type="component" value="Unassembled WGS sequence"/>
</dbReference>
<feature type="compositionally biased region" description="Low complexity" evidence="1">
    <location>
        <begin position="36"/>
        <end position="48"/>
    </location>
</feature>
<feature type="region of interest" description="Disordered" evidence="1">
    <location>
        <begin position="28"/>
        <end position="233"/>
    </location>
</feature>
<dbReference type="RefSeq" id="XP_013330935.1">
    <property type="nucleotide sequence ID" value="XM_013475481.1"/>
</dbReference>
<protein>
    <submittedName>
        <fullName evidence="2">Uncharacterized protein</fullName>
    </submittedName>
</protein>
<evidence type="ECO:0000256" key="1">
    <source>
        <dbReference type="SAM" id="MobiDB-lite"/>
    </source>
</evidence>
<dbReference type="GeneID" id="25314001"/>
<dbReference type="STRING" id="1408163.A0A0F4Z376"/>
<dbReference type="AlphaFoldDB" id="A0A0F4Z376"/>
<evidence type="ECO:0000313" key="3">
    <source>
        <dbReference type="Proteomes" id="UP000053958"/>
    </source>
</evidence>
<sequence>MQSPSSVVAFGPNVCSERRPMCRGVMDVANKRESSRSMSYSSAITSRSKPAVGISPSPSTPRRRASQGSLRPAWSPVSRFVSKETSPLQLPSFESLGISTSIPQKAHPRSLSADHSPQRSPLRPGRASLSGPPPVFETVQDSSRGDYATSLPLTPPADDDEHVSWNPQSDAPIFDAHINNREPKPQGHMDESRNRQSSSPSETRDDVYSPTDRKPSGRPPDEDERMAGEQSGSWLANSIDATISSLLVSNPRGEAVRIVSQTLPYPRAADRYVKLPTQNAVFGSIVQTIQDRLQPGQSPYINVTHAVPEQFSLSNLPTSPPSTPSHLAHRDDYFNSTVFCSATPVPAYHDFRGTIPSVPFPFPVVPPYSIHISVVERYLPPSSTQEYRDFFSHNRPSILMDRLIELSPNGGSLLLIYPTKRGAMTFKTQYLGPILDPLLRQLVVVNGLSADVGRSLGKLAAVNGMDDFDTMRANLVQLCEKISSPSSRFTVVEAGRGAAFLDRNLWTEWYIQQERSRMKDVLSVYWQNGRSLPGNSPVSSNSLVVADKEVTSAMLLGEILDGIKKRPYGDDVGPREGVELGVFVIRRSH</sequence>
<keyword evidence="3" id="KW-1185">Reference proteome</keyword>
<reference evidence="2 3" key="1">
    <citation type="submission" date="2015-04" db="EMBL/GenBank/DDBJ databases">
        <authorList>
            <person name="Heijne W.H."/>
            <person name="Fedorova N.D."/>
            <person name="Nierman W.C."/>
            <person name="Vollebregt A.W."/>
            <person name="Zhao Z."/>
            <person name="Wu L."/>
            <person name="Kumar M."/>
            <person name="Stam H."/>
            <person name="van den Berg M.A."/>
            <person name="Pel H.J."/>
        </authorList>
    </citation>
    <scope>NUCLEOTIDE SEQUENCE [LARGE SCALE GENOMIC DNA]</scope>
    <source>
        <strain evidence="2 3">CBS 393.64</strain>
    </source>
</reference>
<organism evidence="2 3">
    <name type="scientific">Rasamsonia emersonii (strain ATCC 16479 / CBS 393.64 / IMI 116815)</name>
    <dbReference type="NCBI Taxonomy" id="1408163"/>
    <lineage>
        <taxon>Eukaryota</taxon>
        <taxon>Fungi</taxon>
        <taxon>Dikarya</taxon>
        <taxon>Ascomycota</taxon>
        <taxon>Pezizomycotina</taxon>
        <taxon>Eurotiomycetes</taxon>
        <taxon>Eurotiomycetidae</taxon>
        <taxon>Eurotiales</taxon>
        <taxon>Trichocomaceae</taxon>
        <taxon>Rasamsonia</taxon>
    </lineage>
</organism>
<dbReference type="OrthoDB" id="5407894at2759"/>
<evidence type="ECO:0000313" key="2">
    <source>
        <dbReference type="EMBL" id="KKA24323.1"/>
    </source>
</evidence>
<name>A0A0F4Z376_RASE3</name>
<accession>A0A0F4Z376</accession>
<dbReference type="EMBL" id="LASV01000066">
    <property type="protein sequence ID" value="KKA24323.1"/>
    <property type="molecule type" value="Genomic_DNA"/>
</dbReference>
<proteinExistence type="predicted"/>